<evidence type="ECO:0000256" key="9">
    <source>
        <dbReference type="ARBA" id="ARBA00022827"/>
    </source>
</evidence>
<evidence type="ECO:0000259" key="22">
    <source>
        <dbReference type="PROSITE" id="PS50222"/>
    </source>
</evidence>
<feature type="transmembrane region" description="Helical" evidence="21">
    <location>
        <begin position="37"/>
        <end position="56"/>
    </location>
</feature>
<keyword evidence="14" id="KW-0520">NAD</keyword>
<comment type="catalytic activity">
    <reaction evidence="19">
        <text>a ubiquinone + NADH + H(+) = a ubiquinol + NAD(+)</text>
        <dbReference type="Rhea" id="RHEA:23152"/>
        <dbReference type="Rhea" id="RHEA-COMP:9565"/>
        <dbReference type="Rhea" id="RHEA-COMP:9566"/>
        <dbReference type="ChEBI" id="CHEBI:15378"/>
        <dbReference type="ChEBI" id="CHEBI:16389"/>
        <dbReference type="ChEBI" id="CHEBI:17976"/>
        <dbReference type="ChEBI" id="CHEBI:57540"/>
        <dbReference type="ChEBI" id="CHEBI:57945"/>
    </reaction>
</comment>
<dbReference type="PROSITE" id="PS50222">
    <property type="entry name" value="EF_HAND_2"/>
    <property type="match status" value="1"/>
</dbReference>
<evidence type="ECO:0000313" key="23">
    <source>
        <dbReference type="EMBL" id="CAD5328620.1"/>
    </source>
</evidence>
<keyword evidence="8" id="KW-0999">Mitochondrion inner membrane</keyword>
<keyword evidence="17" id="KW-0576">Peroxisome</keyword>
<dbReference type="AlphaFoldDB" id="A0A7G2EZW6"/>
<dbReference type="SMART" id="SM00054">
    <property type="entry name" value="EFh"/>
    <property type="match status" value="1"/>
</dbReference>
<evidence type="ECO:0000256" key="10">
    <source>
        <dbReference type="ARBA" id="ARBA00022837"/>
    </source>
</evidence>
<keyword evidence="12" id="KW-0809">Transit peptide</keyword>
<evidence type="ECO:0000256" key="8">
    <source>
        <dbReference type="ARBA" id="ARBA00022792"/>
    </source>
</evidence>
<evidence type="ECO:0000313" key="24">
    <source>
        <dbReference type="Proteomes" id="UP000516314"/>
    </source>
</evidence>
<keyword evidence="13" id="KW-0560">Oxidoreductase</keyword>
<evidence type="ECO:0000256" key="15">
    <source>
        <dbReference type="ARBA" id="ARBA00023128"/>
    </source>
</evidence>
<comment type="similarity">
    <text evidence="4">Belongs to the NADH dehydrogenase family.</text>
</comment>
<evidence type="ECO:0000256" key="4">
    <source>
        <dbReference type="ARBA" id="ARBA00005272"/>
    </source>
</evidence>
<evidence type="ECO:0000256" key="3">
    <source>
        <dbReference type="ARBA" id="ARBA00004275"/>
    </source>
</evidence>
<comment type="subcellular location">
    <subcellularLocation>
        <location evidence="2">Mitochondrion inner membrane</location>
        <topology evidence="2">Peripheral membrane protein</topology>
        <orientation evidence="2">Intermembrane side</orientation>
    </subcellularLocation>
    <subcellularLocation>
        <location evidence="3">Peroxisome</location>
    </subcellularLocation>
</comment>
<dbReference type="SUPFAM" id="SSF51905">
    <property type="entry name" value="FAD/NAD(P)-binding domain"/>
    <property type="match status" value="2"/>
</dbReference>
<comment type="cofactor">
    <cofactor evidence="1">
        <name>FAD</name>
        <dbReference type="ChEBI" id="CHEBI:57692"/>
    </cofactor>
</comment>
<dbReference type="SUPFAM" id="SSF47473">
    <property type="entry name" value="EF-hand"/>
    <property type="match status" value="1"/>
</dbReference>
<evidence type="ECO:0000256" key="5">
    <source>
        <dbReference type="ARBA" id="ARBA00012637"/>
    </source>
</evidence>
<keyword evidence="21" id="KW-1133">Transmembrane helix</keyword>
<dbReference type="PRINTS" id="PR00368">
    <property type="entry name" value="FADPNR"/>
</dbReference>
<dbReference type="GO" id="GO:0005777">
    <property type="term" value="C:peroxisome"/>
    <property type="evidence" value="ECO:0007669"/>
    <property type="project" value="UniProtKB-SubCell"/>
</dbReference>
<dbReference type="Gene3D" id="3.50.50.100">
    <property type="match status" value="2"/>
</dbReference>
<evidence type="ECO:0000256" key="11">
    <source>
        <dbReference type="ARBA" id="ARBA00022857"/>
    </source>
</evidence>
<keyword evidence="10" id="KW-0106">Calcium</keyword>
<evidence type="ECO:0000256" key="7">
    <source>
        <dbReference type="ARBA" id="ARBA00022723"/>
    </source>
</evidence>
<evidence type="ECO:0000256" key="12">
    <source>
        <dbReference type="ARBA" id="ARBA00022946"/>
    </source>
</evidence>
<protein>
    <recommendedName>
        <fullName evidence="5">NADH:ubiquinone reductase (non-electrogenic)</fullName>
        <ecNumber evidence="5">1.6.5.9</ecNumber>
    </recommendedName>
</protein>
<keyword evidence="21" id="KW-0812">Transmembrane</keyword>
<sequence length="718" mass="81246">MEEETLQVFFFSHPLFSIFITLYSLILIYFPNDLLRIFLSPVLLISGALLLSLLRLGSTREPNTQPDKSYEESEEPKVFLVRESDLMGGFVEWNLRAPLEVIHEAYEEEEEEEDPTRFRKMERFPSLSVCYPESDSESDSASSSEFNFPEIGDWNSPENMGFRWEDDEGGIGCEVYSEANPSYSNNGVETKTRKKKVVLLGTGWAGASFLKTLNNSSYEVQVISPRNYFAFTPLLPSVTCGTVEARSVVEPIRNIARKNVEMSFLEAECFKIDPGSKKVYCRSKQGVNSKGKKEFDVDYDYLVIATGAQSNTFNIPGVEENCHFLKEVEDAQRIRSTVIDSFEKASLPGLNEQERKRMLHFVVVGGGPTGVEFASELHDFVNEDLVKLYPKAKNLVQITLLEAADHILTMFDKRITEFAEEKFTRDGIDVKLGSMVVKVNDKEISAKTKAGEVSTIPYGMIVWSTGIGTRPVIKDFMKQIGQGNRRALATDEWLRVEGCDNIYALGDCATINQRKVMEDIAAIFKKADKENSGTLTMKEFHEVMSDICDRYPQVELYLKSKGMHGITDLLKQAQAENGSNKSVELDIEELKSALCQVDSQVKLLPATGQVAAQQGTYLAKCFDRMEVCEKNPEGPIRIRGEGRHRFRPFRYRHLGQFAPLGGEQTAAQLPGDWVSIGHSSQWLWYSVYASKQVSWRTRVLVVSDWMRRFIFGRDSSRI</sequence>
<comment type="catalytic activity">
    <reaction evidence="18">
        <text>a quinone + NADH + H(+) = a quinol + NAD(+)</text>
        <dbReference type="Rhea" id="RHEA:46160"/>
        <dbReference type="ChEBI" id="CHEBI:15378"/>
        <dbReference type="ChEBI" id="CHEBI:24646"/>
        <dbReference type="ChEBI" id="CHEBI:57540"/>
        <dbReference type="ChEBI" id="CHEBI:57945"/>
        <dbReference type="ChEBI" id="CHEBI:132124"/>
        <dbReference type="EC" id="1.6.5.9"/>
    </reaction>
</comment>
<dbReference type="Pfam" id="PF07992">
    <property type="entry name" value="Pyr_redox_2"/>
    <property type="match status" value="1"/>
</dbReference>
<proteinExistence type="inferred from homology"/>
<feature type="domain" description="EF-hand" evidence="22">
    <location>
        <begin position="515"/>
        <end position="550"/>
    </location>
</feature>
<evidence type="ECO:0000256" key="19">
    <source>
        <dbReference type="ARBA" id="ARBA00049010"/>
    </source>
</evidence>
<evidence type="ECO:0000256" key="13">
    <source>
        <dbReference type="ARBA" id="ARBA00023002"/>
    </source>
</evidence>
<dbReference type="GO" id="GO:0005743">
    <property type="term" value="C:mitochondrial inner membrane"/>
    <property type="evidence" value="ECO:0007669"/>
    <property type="project" value="UniProtKB-SubCell"/>
</dbReference>
<keyword evidence="11" id="KW-0521">NADP</keyword>
<evidence type="ECO:0000256" key="6">
    <source>
        <dbReference type="ARBA" id="ARBA00022630"/>
    </source>
</evidence>
<dbReference type="GO" id="GO:0050136">
    <property type="term" value="F:NADH dehydrogenase (quinone) (non-electrogenic) activity"/>
    <property type="evidence" value="ECO:0007669"/>
    <property type="project" value="UniProtKB-EC"/>
</dbReference>
<evidence type="ECO:0000256" key="17">
    <source>
        <dbReference type="ARBA" id="ARBA00023140"/>
    </source>
</evidence>
<keyword evidence="6" id="KW-0285">Flavoprotein</keyword>
<dbReference type="GO" id="GO:0005509">
    <property type="term" value="F:calcium ion binding"/>
    <property type="evidence" value="ECO:0007669"/>
    <property type="project" value="InterPro"/>
</dbReference>
<feature type="transmembrane region" description="Helical" evidence="21">
    <location>
        <begin position="6"/>
        <end position="30"/>
    </location>
</feature>
<dbReference type="EMBL" id="LR881469">
    <property type="protein sequence ID" value="CAD5328620.1"/>
    <property type="molecule type" value="Genomic_DNA"/>
</dbReference>
<keyword evidence="15" id="KW-0496">Mitochondrion</keyword>
<evidence type="ECO:0000256" key="20">
    <source>
        <dbReference type="SAM" id="MobiDB-lite"/>
    </source>
</evidence>
<keyword evidence="16 21" id="KW-0472">Membrane</keyword>
<dbReference type="PANTHER" id="PTHR43706:SF47">
    <property type="entry name" value="EXTERNAL NADH-UBIQUINONE OXIDOREDUCTASE 1, MITOCHONDRIAL-RELATED"/>
    <property type="match status" value="1"/>
</dbReference>
<evidence type="ECO:0000256" key="2">
    <source>
        <dbReference type="ARBA" id="ARBA00004137"/>
    </source>
</evidence>
<dbReference type="PANTHER" id="PTHR43706">
    <property type="entry name" value="NADH DEHYDROGENASE"/>
    <property type="match status" value="1"/>
</dbReference>
<dbReference type="Proteomes" id="UP000516314">
    <property type="component" value="Chromosome 4"/>
</dbReference>
<dbReference type="FunFam" id="3.50.50.100:FF:000002">
    <property type="entry name" value="External alternative NAD(P)H-ubiquinone oxidoreductase B1, mitochondrial"/>
    <property type="match status" value="1"/>
</dbReference>
<evidence type="ECO:0000256" key="16">
    <source>
        <dbReference type="ARBA" id="ARBA00023136"/>
    </source>
</evidence>
<keyword evidence="9" id="KW-0274">FAD</keyword>
<name>A0A7G2EZW6_ARATH</name>
<keyword evidence="7" id="KW-0479">Metal-binding</keyword>
<dbReference type="FunFam" id="3.50.50.100:FF:000008">
    <property type="entry name" value="External alternative NAD(P)H-ubiquinone oxidoreductase B1, mitochondrial"/>
    <property type="match status" value="1"/>
</dbReference>
<dbReference type="InterPro" id="IPR002048">
    <property type="entry name" value="EF_hand_dom"/>
</dbReference>
<dbReference type="InterPro" id="IPR023753">
    <property type="entry name" value="FAD/NAD-binding_dom"/>
</dbReference>
<evidence type="ECO:0000256" key="18">
    <source>
        <dbReference type="ARBA" id="ARBA00047599"/>
    </source>
</evidence>
<feature type="region of interest" description="Disordered" evidence="20">
    <location>
        <begin position="131"/>
        <end position="150"/>
    </location>
</feature>
<accession>A0A7G2EZW6</accession>
<evidence type="ECO:0000256" key="14">
    <source>
        <dbReference type="ARBA" id="ARBA00023027"/>
    </source>
</evidence>
<reference evidence="23 24" key="1">
    <citation type="submission" date="2020-09" db="EMBL/GenBank/DDBJ databases">
        <authorList>
            <person name="Ashkenazy H."/>
        </authorList>
    </citation>
    <scope>NUCLEOTIDE SEQUENCE [LARGE SCALE GENOMIC DNA]</scope>
    <source>
        <strain evidence="24">cv. Cdm-0</strain>
    </source>
</reference>
<dbReference type="InterPro" id="IPR045024">
    <property type="entry name" value="NDH-2"/>
</dbReference>
<organism evidence="23 24">
    <name type="scientific">Arabidopsis thaliana</name>
    <name type="common">Mouse-ear cress</name>
    <dbReference type="NCBI Taxonomy" id="3702"/>
    <lineage>
        <taxon>Eukaryota</taxon>
        <taxon>Viridiplantae</taxon>
        <taxon>Streptophyta</taxon>
        <taxon>Embryophyta</taxon>
        <taxon>Tracheophyta</taxon>
        <taxon>Spermatophyta</taxon>
        <taxon>Magnoliopsida</taxon>
        <taxon>eudicotyledons</taxon>
        <taxon>Gunneridae</taxon>
        <taxon>Pentapetalae</taxon>
        <taxon>rosids</taxon>
        <taxon>malvids</taxon>
        <taxon>Brassicales</taxon>
        <taxon>Brassicaceae</taxon>
        <taxon>Camelineae</taxon>
        <taxon>Arabidopsis</taxon>
    </lineage>
</organism>
<dbReference type="InterPro" id="IPR054585">
    <property type="entry name" value="NDH2-like_C"/>
</dbReference>
<dbReference type="Pfam" id="PF22366">
    <property type="entry name" value="NDH2_C"/>
    <property type="match status" value="1"/>
</dbReference>
<evidence type="ECO:0000256" key="1">
    <source>
        <dbReference type="ARBA" id="ARBA00001974"/>
    </source>
</evidence>
<dbReference type="InterPro" id="IPR011992">
    <property type="entry name" value="EF-hand-dom_pair"/>
</dbReference>
<dbReference type="InterPro" id="IPR036188">
    <property type="entry name" value="FAD/NAD-bd_sf"/>
</dbReference>
<dbReference type="EC" id="1.6.5.9" evidence="5"/>
<gene>
    <name evidence="23" type="ORF">AT9943_LOCUS16258</name>
</gene>
<evidence type="ECO:0000256" key="21">
    <source>
        <dbReference type="SAM" id="Phobius"/>
    </source>
</evidence>